<dbReference type="AlphaFoldDB" id="A0A8X6PI81"/>
<evidence type="ECO:0000256" key="4">
    <source>
        <dbReference type="ARBA" id="ARBA00022461"/>
    </source>
</evidence>
<dbReference type="Proteomes" id="UP000887013">
    <property type="component" value="Unassembled WGS sequence"/>
</dbReference>
<evidence type="ECO:0000256" key="11">
    <source>
        <dbReference type="ARBA" id="ARBA00023303"/>
    </source>
</evidence>
<keyword evidence="8 12" id="KW-0406">Ion transport</keyword>
<feature type="non-terminal residue" evidence="13">
    <location>
        <position position="1"/>
    </location>
</feature>
<keyword evidence="5 12" id="KW-0812">Transmembrane</keyword>
<evidence type="ECO:0000313" key="13">
    <source>
        <dbReference type="EMBL" id="GFT67993.1"/>
    </source>
</evidence>
<comment type="caution">
    <text evidence="13">The sequence shown here is derived from an EMBL/GenBank/DDBJ whole genome shotgun (WGS) entry which is preliminary data.</text>
</comment>
<evidence type="ECO:0000313" key="14">
    <source>
        <dbReference type="Proteomes" id="UP000887013"/>
    </source>
</evidence>
<keyword evidence="10 12" id="KW-0739">Sodium transport</keyword>
<dbReference type="OrthoDB" id="6436788at2759"/>
<protein>
    <submittedName>
        <fullName evidence="13">Degenerin unc-8</fullName>
    </submittedName>
</protein>
<sequence>LQLYMEFNHHQMIDLLNKDIGVRVVVHDPFQLPYVSEDGLNIRPGDSTAIQVEKYQINRMGHPWSKCLMSGKHLPFNYSYMPYSQLLLNPEVLHVLLAQHRKTQATVTT</sequence>
<keyword evidence="4 12" id="KW-0894">Sodium channel</keyword>
<dbReference type="Pfam" id="PF00858">
    <property type="entry name" value="ASC"/>
    <property type="match status" value="1"/>
</dbReference>
<evidence type="ECO:0000256" key="9">
    <source>
        <dbReference type="ARBA" id="ARBA00023136"/>
    </source>
</evidence>
<keyword evidence="7" id="KW-0915">Sodium</keyword>
<evidence type="ECO:0000256" key="3">
    <source>
        <dbReference type="ARBA" id="ARBA00022448"/>
    </source>
</evidence>
<evidence type="ECO:0000256" key="2">
    <source>
        <dbReference type="ARBA" id="ARBA00007193"/>
    </source>
</evidence>
<evidence type="ECO:0000256" key="10">
    <source>
        <dbReference type="ARBA" id="ARBA00023201"/>
    </source>
</evidence>
<keyword evidence="9" id="KW-0472">Membrane</keyword>
<keyword evidence="6" id="KW-1133">Transmembrane helix</keyword>
<proteinExistence type="inferred from homology"/>
<name>A0A8X6PI81_NEPPI</name>
<evidence type="ECO:0000256" key="1">
    <source>
        <dbReference type="ARBA" id="ARBA00004141"/>
    </source>
</evidence>
<dbReference type="GO" id="GO:0016020">
    <property type="term" value="C:membrane"/>
    <property type="evidence" value="ECO:0007669"/>
    <property type="project" value="UniProtKB-SubCell"/>
</dbReference>
<accession>A0A8X6PI81</accession>
<evidence type="ECO:0000256" key="5">
    <source>
        <dbReference type="ARBA" id="ARBA00022692"/>
    </source>
</evidence>
<dbReference type="GO" id="GO:0005272">
    <property type="term" value="F:sodium channel activity"/>
    <property type="evidence" value="ECO:0007669"/>
    <property type="project" value="UniProtKB-KW"/>
</dbReference>
<comment type="subcellular location">
    <subcellularLocation>
        <location evidence="1">Membrane</location>
        <topology evidence="1">Multi-pass membrane protein</topology>
    </subcellularLocation>
</comment>
<dbReference type="InterPro" id="IPR001873">
    <property type="entry name" value="ENaC"/>
</dbReference>
<organism evidence="13 14">
    <name type="scientific">Nephila pilipes</name>
    <name type="common">Giant wood spider</name>
    <name type="synonym">Nephila maculata</name>
    <dbReference type="NCBI Taxonomy" id="299642"/>
    <lineage>
        <taxon>Eukaryota</taxon>
        <taxon>Metazoa</taxon>
        <taxon>Ecdysozoa</taxon>
        <taxon>Arthropoda</taxon>
        <taxon>Chelicerata</taxon>
        <taxon>Arachnida</taxon>
        <taxon>Araneae</taxon>
        <taxon>Araneomorphae</taxon>
        <taxon>Entelegynae</taxon>
        <taxon>Araneoidea</taxon>
        <taxon>Nephilidae</taxon>
        <taxon>Nephila</taxon>
    </lineage>
</organism>
<evidence type="ECO:0000256" key="7">
    <source>
        <dbReference type="ARBA" id="ARBA00023053"/>
    </source>
</evidence>
<keyword evidence="14" id="KW-1185">Reference proteome</keyword>
<evidence type="ECO:0000256" key="12">
    <source>
        <dbReference type="RuleBase" id="RU000679"/>
    </source>
</evidence>
<dbReference type="Gene3D" id="2.60.470.10">
    <property type="entry name" value="Acid-sensing ion channels like domains"/>
    <property type="match status" value="1"/>
</dbReference>
<reference evidence="13" key="1">
    <citation type="submission" date="2020-08" db="EMBL/GenBank/DDBJ databases">
        <title>Multicomponent nature underlies the extraordinary mechanical properties of spider dragline silk.</title>
        <authorList>
            <person name="Kono N."/>
            <person name="Nakamura H."/>
            <person name="Mori M."/>
            <person name="Yoshida Y."/>
            <person name="Ohtoshi R."/>
            <person name="Malay A.D."/>
            <person name="Moran D.A.P."/>
            <person name="Tomita M."/>
            <person name="Numata K."/>
            <person name="Arakawa K."/>
        </authorList>
    </citation>
    <scope>NUCLEOTIDE SEQUENCE</scope>
</reference>
<evidence type="ECO:0000256" key="6">
    <source>
        <dbReference type="ARBA" id="ARBA00022989"/>
    </source>
</evidence>
<dbReference type="EMBL" id="BMAW01069223">
    <property type="protein sequence ID" value="GFT67993.1"/>
    <property type="molecule type" value="Genomic_DNA"/>
</dbReference>
<gene>
    <name evidence="13" type="primary">unc-8_1</name>
    <name evidence="13" type="ORF">NPIL_160121</name>
</gene>
<evidence type="ECO:0000256" key="8">
    <source>
        <dbReference type="ARBA" id="ARBA00023065"/>
    </source>
</evidence>
<keyword evidence="11 12" id="KW-0407">Ion channel</keyword>
<comment type="similarity">
    <text evidence="2 12">Belongs to the amiloride-sensitive sodium channel (TC 1.A.6) family.</text>
</comment>
<keyword evidence="3 12" id="KW-0813">Transport</keyword>